<protein>
    <submittedName>
        <fullName evidence="4">CDP-glucose 4,6-dehydratase</fullName>
        <ecNumber evidence="4">4.2.1.45</ecNumber>
    </submittedName>
</protein>
<dbReference type="EC" id="4.2.1.45" evidence="4"/>
<dbReference type="Pfam" id="PF01370">
    <property type="entry name" value="Epimerase"/>
    <property type="match status" value="1"/>
</dbReference>
<dbReference type="Gene3D" id="3.90.25.10">
    <property type="entry name" value="UDP-galactose 4-epimerase, domain 1"/>
    <property type="match status" value="1"/>
</dbReference>
<evidence type="ECO:0000259" key="3">
    <source>
        <dbReference type="Pfam" id="PF01370"/>
    </source>
</evidence>
<dbReference type="SUPFAM" id="SSF51735">
    <property type="entry name" value="NAD(P)-binding Rossmann-fold domains"/>
    <property type="match status" value="1"/>
</dbReference>
<evidence type="ECO:0000313" key="5">
    <source>
        <dbReference type="Proteomes" id="UP000317894"/>
    </source>
</evidence>
<dbReference type="OrthoDB" id="9801785at2"/>
<evidence type="ECO:0000256" key="2">
    <source>
        <dbReference type="ARBA" id="ARBA00007637"/>
    </source>
</evidence>
<comment type="pathway">
    <text evidence="1">Bacterial outer membrane biogenesis; LPS O-antigen biosynthesis.</text>
</comment>
<dbReference type="PROSITE" id="PS00061">
    <property type="entry name" value="ADH_SHORT"/>
    <property type="match status" value="1"/>
</dbReference>
<dbReference type="AlphaFoldDB" id="A0A552UAT1"/>
<keyword evidence="5" id="KW-1185">Reference proteome</keyword>
<comment type="similarity">
    <text evidence="2">Belongs to the NAD(P)-dependent epimerase/dehydratase family.</text>
</comment>
<keyword evidence="4" id="KW-0456">Lyase</keyword>
<dbReference type="Proteomes" id="UP000317894">
    <property type="component" value="Unassembled WGS sequence"/>
</dbReference>
<evidence type="ECO:0000313" key="4">
    <source>
        <dbReference type="EMBL" id="TRW15327.1"/>
    </source>
</evidence>
<sequence>MGLNPAFWSRQRVLLTGHTGFKGSWAALWLERLGAEVYGLALAPDQTPDLYSQIGPIARHRSTIADIADAQSVRRAIDAAAPTLVLHMAAQPLVRRSYAEPRLTFATNVMGTVELLDALAGRAGLAAVLIVTTDKVYRNDGRGRAFVESDALGGHDPYSASKAAAELVTAAYAASTLAGVPVASARAGNVIGGGDWSTDRLVPDAWRAAHAGTRLALRYPRATRPWQHVLDSLAGYFAYLERLATKPAELPRALNFGPVETGVSVAELVNVLGAAGLGGGWEQDPGDHPQEAPMLALDPSAAAAALGWRTRLSPQETARWTAEWYRGYDSGDAPRALCDAQITAYEAL</sequence>
<organism evidence="4 5">
    <name type="scientific">Glacieibacterium frigidum</name>
    <dbReference type="NCBI Taxonomy" id="2593303"/>
    <lineage>
        <taxon>Bacteria</taxon>
        <taxon>Pseudomonadati</taxon>
        <taxon>Pseudomonadota</taxon>
        <taxon>Alphaproteobacteria</taxon>
        <taxon>Sphingomonadales</taxon>
        <taxon>Sphingosinicellaceae</taxon>
        <taxon>Glacieibacterium</taxon>
    </lineage>
</organism>
<proteinExistence type="inferred from homology"/>
<reference evidence="4 5" key="1">
    <citation type="submission" date="2019-07" db="EMBL/GenBank/DDBJ databases">
        <title>Novel species isolated from glacier.</title>
        <authorList>
            <person name="Liu Q."/>
            <person name="Xin Y.-H."/>
        </authorList>
    </citation>
    <scope>NUCLEOTIDE SEQUENCE [LARGE SCALE GENOMIC DNA]</scope>
    <source>
        <strain evidence="4 5">LB1R16</strain>
    </source>
</reference>
<dbReference type="InterPro" id="IPR001509">
    <property type="entry name" value="Epimerase_deHydtase"/>
</dbReference>
<dbReference type="GO" id="GO:0047733">
    <property type="term" value="F:CDP-glucose 4,6-dehydratase activity"/>
    <property type="evidence" value="ECO:0007669"/>
    <property type="project" value="UniProtKB-EC"/>
</dbReference>
<feature type="domain" description="NAD-dependent epimerase/dehydratase" evidence="3">
    <location>
        <begin position="13"/>
        <end position="247"/>
    </location>
</feature>
<dbReference type="NCBIfam" id="TIGR02622">
    <property type="entry name" value="CDP_4_6_dhtase"/>
    <property type="match status" value="1"/>
</dbReference>
<accession>A0A552UAT1</accession>
<dbReference type="EMBL" id="VJWA01000002">
    <property type="protein sequence ID" value="TRW15327.1"/>
    <property type="molecule type" value="Genomic_DNA"/>
</dbReference>
<dbReference type="InterPro" id="IPR020904">
    <property type="entry name" value="Sc_DH/Rdtase_CS"/>
</dbReference>
<dbReference type="Gene3D" id="3.40.50.720">
    <property type="entry name" value="NAD(P)-binding Rossmann-like Domain"/>
    <property type="match status" value="1"/>
</dbReference>
<name>A0A552UAT1_9SPHN</name>
<comment type="caution">
    <text evidence="4">The sequence shown here is derived from an EMBL/GenBank/DDBJ whole genome shotgun (WGS) entry which is preliminary data.</text>
</comment>
<dbReference type="InterPro" id="IPR036291">
    <property type="entry name" value="NAD(P)-bd_dom_sf"/>
</dbReference>
<dbReference type="RefSeq" id="WP_144335494.1">
    <property type="nucleotide sequence ID" value="NZ_VJWA01000002.1"/>
</dbReference>
<dbReference type="InterPro" id="IPR013445">
    <property type="entry name" value="CDP_4_6_deHydtase"/>
</dbReference>
<gene>
    <name evidence="4" type="primary">rfbG</name>
    <name evidence="4" type="ORF">FMM06_14455</name>
</gene>
<evidence type="ECO:0000256" key="1">
    <source>
        <dbReference type="ARBA" id="ARBA00005125"/>
    </source>
</evidence>
<dbReference type="PANTHER" id="PTHR43000">
    <property type="entry name" value="DTDP-D-GLUCOSE 4,6-DEHYDRATASE-RELATED"/>
    <property type="match status" value="1"/>
</dbReference>